<feature type="non-terminal residue" evidence="2">
    <location>
        <position position="78"/>
    </location>
</feature>
<dbReference type="Proteomes" id="UP000837857">
    <property type="component" value="Chromosome 18"/>
</dbReference>
<protein>
    <submittedName>
        <fullName evidence="2">Uncharacterized protein</fullName>
    </submittedName>
</protein>
<accession>A0ABN8I3G4</accession>
<reference evidence="2" key="1">
    <citation type="submission" date="2022-03" db="EMBL/GenBank/DDBJ databases">
        <authorList>
            <person name="Martin H S."/>
        </authorList>
    </citation>
    <scope>NUCLEOTIDE SEQUENCE</scope>
</reference>
<feature type="region of interest" description="Disordered" evidence="1">
    <location>
        <begin position="1"/>
        <end position="40"/>
    </location>
</feature>
<feature type="compositionally biased region" description="Basic residues" evidence="1">
    <location>
        <begin position="9"/>
        <end position="23"/>
    </location>
</feature>
<evidence type="ECO:0000313" key="3">
    <source>
        <dbReference type="Proteomes" id="UP000837857"/>
    </source>
</evidence>
<evidence type="ECO:0000256" key="1">
    <source>
        <dbReference type="SAM" id="MobiDB-lite"/>
    </source>
</evidence>
<name>A0ABN8I3G4_9NEOP</name>
<sequence>MQNIPTGAAHKRRHSPRTKRRVTAKLDSNHECESHSEPSVNDPLGYIRSSAFSGRYAIVTIAAATRPKCSSAFASADR</sequence>
<evidence type="ECO:0000313" key="2">
    <source>
        <dbReference type="EMBL" id="CAH2048249.1"/>
    </source>
</evidence>
<feature type="compositionally biased region" description="Basic and acidic residues" evidence="1">
    <location>
        <begin position="27"/>
        <end position="36"/>
    </location>
</feature>
<organism evidence="2 3">
    <name type="scientific">Iphiclides podalirius</name>
    <name type="common">scarce swallowtail</name>
    <dbReference type="NCBI Taxonomy" id="110791"/>
    <lineage>
        <taxon>Eukaryota</taxon>
        <taxon>Metazoa</taxon>
        <taxon>Ecdysozoa</taxon>
        <taxon>Arthropoda</taxon>
        <taxon>Hexapoda</taxon>
        <taxon>Insecta</taxon>
        <taxon>Pterygota</taxon>
        <taxon>Neoptera</taxon>
        <taxon>Endopterygota</taxon>
        <taxon>Lepidoptera</taxon>
        <taxon>Glossata</taxon>
        <taxon>Ditrysia</taxon>
        <taxon>Papilionoidea</taxon>
        <taxon>Papilionidae</taxon>
        <taxon>Papilioninae</taxon>
        <taxon>Iphiclides</taxon>
    </lineage>
</organism>
<keyword evidence="3" id="KW-1185">Reference proteome</keyword>
<proteinExistence type="predicted"/>
<gene>
    <name evidence="2" type="ORF">IPOD504_LOCUS5978</name>
</gene>
<dbReference type="EMBL" id="OW152830">
    <property type="protein sequence ID" value="CAH2048249.1"/>
    <property type="molecule type" value="Genomic_DNA"/>
</dbReference>